<sequence length="200" mass="23479">MIDVIIYSKNHYVGLGLTSLFKSYRQTYDLSVYQCQSYLSALRQVKKAKLIFYDEHEGAEQTKKQIYLIKKLNPDIKVFSLASGREYNFKNLTRTYIDKKHTFIFSPLERIIKEIQCIKWNVPALDREIDYSDKTQINISTLPRLTERESIILSLIMKGKCNARISSLLDIAPKTTSGHRRSLFRKIKVRGLVELYDYMH</sequence>
<dbReference type="InterPro" id="IPR036388">
    <property type="entry name" value="WH-like_DNA-bd_sf"/>
</dbReference>
<accession>A0ABY9S7D5</accession>
<evidence type="ECO:0000313" key="3">
    <source>
        <dbReference type="EMBL" id="WMY72965.1"/>
    </source>
</evidence>
<dbReference type="SUPFAM" id="SSF46894">
    <property type="entry name" value="C-terminal effector domain of the bipartite response regulators"/>
    <property type="match status" value="1"/>
</dbReference>
<organism evidence="3 4">
    <name type="scientific">Buttiauxella selenatireducens</name>
    <dbReference type="NCBI Taxonomy" id="3073902"/>
    <lineage>
        <taxon>Bacteria</taxon>
        <taxon>Pseudomonadati</taxon>
        <taxon>Pseudomonadota</taxon>
        <taxon>Gammaproteobacteria</taxon>
        <taxon>Enterobacterales</taxon>
        <taxon>Enterobacteriaceae</taxon>
        <taxon>Buttiauxella</taxon>
    </lineage>
</organism>
<dbReference type="PRINTS" id="PR00038">
    <property type="entry name" value="HTHLUXR"/>
</dbReference>
<dbReference type="InterPro" id="IPR000792">
    <property type="entry name" value="Tscrpt_reg_LuxR_C"/>
</dbReference>
<evidence type="ECO:0000256" key="1">
    <source>
        <dbReference type="ARBA" id="ARBA00023125"/>
    </source>
</evidence>
<dbReference type="InterPro" id="IPR016032">
    <property type="entry name" value="Sig_transdc_resp-reg_C-effctor"/>
</dbReference>
<keyword evidence="1" id="KW-0238">DNA-binding</keyword>
<dbReference type="Proteomes" id="UP001246690">
    <property type="component" value="Chromosome"/>
</dbReference>
<keyword evidence="4" id="KW-1185">Reference proteome</keyword>
<dbReference type="CDD" id="cd06170">
    <property type="entry name" value="LuxR_C_like"/>
    <property type="match status" value="1"/>
</dbReference>
<dbReference type="RefSeq" id="WP_309875161.1">
    <property type="nucleotide sequence ID" value="NZ_CP133838.1"/>
</dbReference>
<feature type="domain" description="HTH luxR-type" evidence="2">
    <location>
        <begin position="138"/>
        <end position="200"/>
    </location>
</feature>
<protein>
    <submittedName>
        <fullName evidence="3">LuxR C-terminal-related transcriptional regulator</fullName>
    </submittedName>
</protein>
<gene>
    <name evidence="3" type="ORF">RHD99_16005</name>
</gene>
<dbReference type="Pfam" id="PF00196">
    <property type="entry name" value="GerE"/>
    <property type="match status" value="1"/>
</dbReference>
<dbReference type="EMBL" id="CP133838">
    <property type="protein sequence ID" value="WMY72965.1"/>
    <property type="molecule type" value="Genomic_DNA"/>
</dbReference>
<proteinExistence type="predicted"/>
<dbReference type="SMART" id="SM00421">
    <property type="entry name" value="HTH_LUXR"/>
    <property type="match status" value="1"/>
</dbReference>
<dbReference type="Gene3D" id="1.10.10.10">
    <property type="entry name" value="Winged helix-like DNA-binding domain superfamily/Winged helix DNA-binding domain"/>
    <property type="match status" value="1"/>
</dbReference>
<evidence type="ECO:0000313" key="4">
    <source>
        <dbReference type="Proteomes" id="UP001246690"/>
    </source>
</evidence>
<name>A0ABY9S7D5_9ENTR</name>
<dbReference type="PROSITE" id="PS50043">
    <property type="entry name" value="HTH_LUXR_2"/>
    <property type="match status" value="1"/>
</dbReference>
<reference evidence="3 4" key="1">
    <citation type="submission" date="2023-09" db="EMBL/GenBank/DDBJ databases">
        <title>Buttiauxella selenatireducens sp. nov., isolated from the rhizosphere of Cardamine hupingshanesis.</title>
        <authorList>
            <person name="Zhang S."/>
            <person name="Xu Z."/>
            <person name="Wang H."/>
            <person name="Guo Y."/>
        </authorList>
    </citation>
    <scope>NUCLEOTIDE SEQUENCE [LARGE SCALE GENOMIC DNA]</scope>
    <source>
        <strain evidence="3 4">R73</strain>
    </source>
</reference>
<evidence type="ECO:0000259" key="2">
    <source>
        <dbReference type="PROSITE" id="PS50043"/>
    </source>
</evidence>